<name>A0A9D2SZ29_9FIRM</name>
<evidence type="ECO:0000313" key="4">
    <source>
        <dbReference type="Proteomes" id="UP000823894"/>
    </source>
</evidence>
<feature type="compositionally biased region" description="Acidic residues" evidence="1">
    <location>
        <begin position="236"/>
        <end position="262"/>
    </location>
</feature>
<accession>A0A9D2SZ29</accession>
<feature type="transmembrane region" description="Helical" evidence="2">
    <location>
        <begin position="130"/>
        <end position="147"/>
    </location>
</feature>
<proteinExistence type="predicted"/>
<dbReference type="EMBL" id="DWWK01000159">
    <property type="protein sequence ID" value="HJC39406.1"/>
    <property type="molecule type" value="Genomic_DNA"/>
</dbReference>
<dbReference type="Proteomes" id="UP000823894">
    <property type="component" value="Unassembled WGS sequence"/>
</dbReference>
<keyword evidence="2" id="KW-0472">Membrane</keyword>
<keyword evidence="2" id="KW-0812">Transmembrane</keyword>
<feature type="transmembrane region" description="Helical" evidence="2">
    <location>
        <begin position="180"/>
        <end position="202"/>
    </location>
</feature>
<gene>
    <name evidence="3" type="ORF">H9757_10165</name>
</gene>
<organism evidence="3 4">
    <name type="scientific">Candidatus Mediterraneibacter faecigallinarum</name>
    <dbReference type="NCBI Taxonomy" id="2838669"/>
    <lineage>
        <taxon>Bacteria</taxon>
        <taxon>Bacillati</taxon>
        <taxon>Bacillota</taxon>
        <taxon>Clostridia</taxon>
        <taxon>Lachnospirales</taxon>
        <taxon>Lachnospiraceae</taxon>
        <taxon>Mediterraneibacter</taxon>
    </lineage>
</organism>
<reference evidence="3" key="1">
    <citation type="journal article" date="2021" name="PeerJ">
        <title>Extensive microbial diversity within the chicken gut microbiome revealed by metagenomics and culture.</title>
        <authorList>
            <person name="Gilroy R."/>
            <person name="Ravi A."/>
            <person name="Getino M."/>
            <person name="Pursley I."/>
            <person name="Horton D.L."/>
            <person name="Alikhan N.F."/>
            <person name="Baker D."/>
            <person name="Gharbi K."/>
            <person name="Hall N."/>
            <person name="Watson M."/>
            <person name="Adriaenssens E.M."/>
            <person name="Foster-Nyarko E."/>
            <person name="Jarju S."/>
            <person name="Secka A."/>
            <person name="Antonio M."/>
            <person name="Oren A."/>
            <person name="Chaudhuri R.R."/>
            <person name="La Ragione R."/>
            <person name="Hildebrand F."/>
            <person name="Pallen M.J."/>
        </authorList>
    </citation>
    <scope>NUCLEOTIDE SEQUENCE</scope>
    <source>
        <strain evidence="3">ChiGjej1B1-1692</strain>
    </source>
</reference>
<feature type="transmembrane region" description="Helical" evidence="2">
    <location>
        <begin position="83"/>
        <end position="99"/>
    </location>
</feature>
<feature type="region of interest" description="Disordered" evidence="1">
    <location>
        <begin position="234"/>
        <end position="262"/>
    </location>
</feature>
<evidence type="ECO:0000313" key="3">
    <source>
        <dbReference type="EMBL" id="HJC39406.1"/>
    </source>
</evidence>
<dbReference type="AlphaFoldDB" id="A0A9D2SZ29"/>
<feature type="transmembrane region" description="Helical" evidence="2">
    <location>
        <begin position="106"/>
        <end position="124"/>
    </location>
</feature>
<feature type="transmembrane region" description="Helical" evidence="2">
    <location>
        <begin position="34"/>
        <end position="52"/>
    </location>
</feature>
<evidence type="ECO:0000256" key="2">
    <source>
        <dbReference type="SAM" id="Phobius"/>
    </source>
</evidence>
<reference evidence="3" key="2">
    <citation type="submission" date="2021-04" db="EMBL/GenBank/DDBJ databases">
        <authorList>
            <person name="Gilroy R."/>
        </authorList>
    </citation>
    <scope>NUCLEOTIDE SEQUENCE</scope>
    <source>
        <strain evidence="3">ChiGjej1B1-1692</strain>
    </source>
</reference>
<protein>
    <submittedName>
        <fullName evidence="3">TMEM198/TM7SF3 family protein</fullName>
    </submittedName>
</protein>
<evidence type="ECO:0000256" key="1">
    <source>
        <dbReference type="SAM" id="MobiDB-lite"/>
    </source>
</evidence>
<comment type="caution">
    <text evidence="3">The sequence shown here is derived from an EMBL/GenBank/DDBJ whole genome shotgun (WGS) entry which is preliminary data.</text>
</comment>
<feature type="transmembrane region" description="Helical" evidence="2">
    <location>
        <begin position="57"/>
        <end position="77"/>
    </location>
</feature>
<sequence length="262" mass="28415">MNMNGILEQIQDFNLHSAISELGESGHVLTQTEIIVLAAAAVVGILIALFGLRIVRFWAGLLGFLAGLAGGTAAASLAGMDAAYVWIPGAVLGIVLAVLGAKLYRFGVFLTAWITVSAVCQYVIRPSDWIWTSVCVAAGLIVGLFAIKFVKVITILATAVFGGTISGTALYYLLPLKWEWFHILLCVVLSVLGVLAQILFVSGRRKRQNLRKAAEIREANSTENEVEKARALVEDLEKEEESDEPQFLDGDLFMDEEDEDDA</sequence>
<feature type="transmembrane region" description="Helical" evidence="2">
    <location>
        <begin position="154"/>
        <end position="174"/>
    </location>
</feature>
<keyword evidence="2" id="KW-1133">Transmembrane helix</keyword>
<feature type="non-terminal residue" evidence="3">
    <location>
        <position position="262"/>
    </location>
</feature>